<dbReference type="RefSeq" id="WP_109532555.1">
    <property type="nucleotide sequence ID" value="NZ_QEYD01000003.1"/>
</dbReference>
<feature type="region of interest" description="Disordered" evidence="1">
    <location>
        <begin position="80"/>
        <end position="103"/>
    </location>
</feature>
<dbReference type="EMBL" id="QEYD01000003">
    <property type="protein sequence ID" value="PWE30410.1"/>
    <property type="molecule type" value="Genomic_DNA"/>
</dbReference>
<dbReference type="GeneID" id="94364348"/>
<protein>
    <submittedName>
        <fullName evidence="2">Uncharacterized protein</fullName>
    </submittedName>
</protein>
<feature type="region of interest" description="Disordered" evidence="1">
    <location>
        <begin position="1"/>
        <end position="22"/>
    </location>
</feature>
<sequence length="103" mass="11070">MTKPDKDPDKHRDKDPDDPKGLIREAYKLDGISEAECRSILVDWALSLPPGADYAQTAARLASQAPRDADHPMTALLAAASAPSLNSHRRRGGRAARVTGLAN</sequence>
<evidence type="ECO:0000256" key="1">
    <source>
        <dbReference type="SAM" id="MobiDB-lite"/>
    </source>
</evidence>
<dbReference type="AlphaFoldDB" id="A0A2U2CEX2"/>
<keyword evidence="3" id="KW-1185">Reference proteome</keyword>
<evidence type="ECO:0000313" key="2">
    <source>
        <dbReference type="EMBL" id="PWE30410.1"/>
    </source>
</evidence>
<reference evidence="2 3" key="1">
    <citation type="submission" date="2018-05" db="EMBL/GenBank/DDBJ databases">
        <title>Pararhodobacter marina sp. nov., isolated from deep-sea water of the Indian Ocean.</title>
        <authorList>
            <person name="Lai Q.Sr."/>
            <person name="Liu X."/>
            <person name="Shao Z."/>
        </authorList>
    </citation>
    <scope>NUCLEOTIDE SEQUENCE [LARGE SCALE GENOMIC DNA]</scope>
    <source>
        <strain evidence="2 3">CIC4N-9</strain>
    </source>
</reference>
<proteinExistence type="predicted"/>
<organism evidence="2 3">
    <name type="scientific">Pararhodobacter marinus</name>
    <dbReference type="NCBI Taxonomy" id="2184063"/>
    <lineage>
        <taxon>Bacteria</taxon>
        <taxon>Pseudomonadati</taxon>
        <taxon>Pseudomonadota</taxon>
        <taxon>Alphaproteobacteria</taxon>
        <taxon>Rhodobacterales</taxon>
        <taxon>Paracoccaceae</taxon>
        <taxon>Pararhodobacter</taxon>
    </lineage>
</organism>
<dbReference type="OrthoDB" id="7778431at2"/>
<accession>A0A2U2CEX2</accession>
<dbReference type="Proteomes" id="UP000244940">
    <property type="component" value="Unassembled WGS sequence"/>
</dbReference>
<comment type="caution">
    <text evidence="2">The sequence shown here is derived from an EMBL/GenBank/DDBJ whole genome shotgun (WGS) entry which is preliminary data.</text>
</comment>
<name>A0A2U2CEX2_9RHOB</name>
<evidence type="ECO:0000313" key="3">
    <source>
        <dbReference type="Proteomes" id="UP000244940"/>
    </source>
</evidence>
<gene>
    <name evidence="2" type="ORF">C4N9_05570</name>
</gene>